<protein>
    <submittedName>
        <fullName evidence="3">Carbon-nitrogen hydrolase family protein</fullName>
    </submittedName>
</protein>
<organism evidence="3 4">
    <name type="scientific">Candidatus Methanolliviera hydrocarbonicum</name>
    <dbReference type="NCBI Taxonomy" id="2491085"/>
    <lineage>
        <taxon>Archaea</taxon>
        <taxon>Methanobacteriati</taxon>
        <taxon>Methanobacteriota</taxon>
        <taxon>Candidatus Methanoliparia</taxon>
        <taxon>Candidatus Methanoliparales</taxon>
        <taxon>Candidatus Methanollivieraceae</taxon>
        <taxon>Candidatus Methanolliviera</taxon>
    </lineage>
</organism>
<comment type="caution">
    <text evidence="3">The sequence shown here is derived from an EMBL/GenBank/DDBJ whole genome shotgun (WGS) entry which is preliminary data.</text>
</comment>
<feature type="domain" description="CN hydrolase" evidence="2">
    <location>
        <begin position="8"/>
        <end position="265"/>
    </location>
</feature>
<proteinExistence type="predicted"/>
<sequence length="273" mass="29856">MAYGNRRFPTTTVNFSPCWGDKPANIESMERYIAEAAENDVDMLLFPEQALTGYDSGGDEKMHWMGAETIPGPATEKMAKLADKYNMWIIFGMPEIDPTTSTVYNSVAIVSPDGTAIPYRKINTALDEPLWSEHGSDPVVFDTEWGPVGVGICYDTYAFPGIARYAASKGARLYLNSTAFGLPDMGPLNGIMFSLMKPMYLNMLKARATESSVFVVSSNLVGKDLHTDFMGESVILGPDYPSKSMKIYAGPAGHTEGMVVAKIDLSRAEKKRG</sequence>
<dbReference type="SUPFAM" id="SSF56317">
    <property type="entry name" value="Carbon-nitrogen hydrolase"/>
    <property type="match status" value="1"/>
</dbReference>
<dbReference type="PROSITE" id="PS50263">
    <property type="entry name" value="CN_HYDROLASE"/>
    <property type="match status" value="1"/>
</dbReference>
<dbReference type="Pfam" id="PF00795">
    <property type="entry name" value="CN_hydrolase"/>
    <property type="match status" value="1"/>
</dbReference>
<dbReference type="CDD" id="cd07197">
    <property type="entry name" value="nitrilase"/>
    <property type="match status" value="1"/>
</dbReference>
<dbReference type="GO" id="GO:0016811">
    <property type="term" value="F:hydrolase activity, acting on carbon-nitrogen (but not peptide) bonds, in linear amides"/>
    <property type="evidence" value="ECO:0007669"/>
    <property type="project" value="UniProtKB-ARBA"/>
</dbReference>
<reference evidence="3 4" key="1">
    <citation type="journal article" date="2019" name="Nat. Microbiol.">
        <title>Wide diversity of methane and short-chain alkane metabolisms in uncultured archaea.</title>
        <authorList>
            <person name="Borrel G."/>
            <person name="Adam P.S."/>
            <person name="McKay L.J."/>
            <person name="Chen L.X."/>
            <person name="Sierra-Garcia I.N."/>
            <person name="Sieber C.M."/>
            <person name="Letourneur Q."/>
            <person name="Ghozlane A."/>
            <person name="Andersen G.L."/>
            <person name="Li W.J."/>
            <person name="Hallam S.J."/>
            <person name="Muyzer G."/>
            <person name="de Oliveira V.M."/>
            <person name="Inskeep W.P."/>
            <person name="Banfield J.F."/>
            <person name="Gribaldo S."/>
        </authorList>
    </citation>
    <scope>NUCLEOTIDE SEQUENCE [LARGE SCALE GENOMIC DNA]</scope>
    <source>
        <strain evidence="3">NM1b</strain>
    </source>
</reference>
<dbReference type="InterPro" id="IPR050345">
    <property type="entry name" value="Aliph_Amidase/BUP"/>
</dbReference>
<dbReference type="PANTHER" id="PTHR43674:SF2">
    <property type="entry name" value="BETA-UREIDOPROPIONASE"/>
    <property type="match status" value="1"/>
</dbReference>
<dbReference type="InterPro" id="IPR003010">
    <property type="entry name" value="C-N_Hydrolase"/>
</dbReference>
<accession>A0A520KW99</accession>
<dbReference type="EMBL" id="RXIL01000091">
    <property type="protein sequence ID" value="RZN68942.1"/>
    <property type="molecule type" value="Genomic_DNA"/>
</dbReference>
<evidence type="ECO:0000256" key="1">
    <source>
        <dbReference type="ARBA" id="ARBA00022801"/>
    </source>
</evidence>
<gene>
    <name evidence="3" type="ORF">EF807_05110</name>
</gene>
<dbReference type="PANTHER" id="PTHR43674">
    <property type="entry name" value="NITRILASE C965.09-RELATED"/>
    <property type="match status" value="1"/>
</dbReference>
<name>A0A520KW99_9EURY</name>
<evidence type="ECO:0000259" key="2">
    <source>
        <dbReference type="PROSITE" id="PS50263"/>
    </source>
</evidence>
<dbReference type="AlphaFoldDB" id="A0A520KW99"/>
<evidence type="ECO:0000313" key="4">
    <source>
        <dbReference type="Proteomes" id="UP000320766"/>
    </source>
</evidence>
<dbReference type="InterPro" id="IPR036526">
    <property type="entry name" value="C-N_Hydrolase_sf"/>
</dbReference>
<dbReference type="Gene3D" id="3.60.110.10">
    <property type="entry name" value="Carbon-nitrogen hydrolase"/>
    <property type="match status" value="1"/>
</dbReference>
<keyword evidence="1 3" id="KW-0378">Hydrolase</keyword>
<evidence type="ECO:0000313" key="3">
    <source>
        <dbReference type="EMBL" id="RZN68942.1"/>
    </source>
</evidence>
<dbReference type="Proteomes" id="UP000320766">
    <property type="component" value="Unassembled WGS sequence"/>
</dbReference>